<accession>A0AB34IZF6</accession>
<comment type="caution">
    <text evidence="2">The sequence shown here is derived from an EMBL/GenBank/DDBJ whole genome shotgun (WGS) entry which is preliminary data.</text>
</comment>
<feature type="region of interest" description="Disordered" evidence="1">
    <location>
        <begin position="1"/>
        <end position="48"/>
    </location>
</feature>
<dbReference type="Proteomes" id="UP001515480">
    <property type="component" value="Unassembled WGS sequence"/>
</dbReference>
<reference evidence="2 3" key="1">
    <citation type="journal article" date="2024" name="Science">
        <title>Giant polyketide synthase enzymes in the biosynthesis of giant marine polyether toxins.</title>
        <authorList>
            <person name="Fallon T.R."/>
            <person name="Shende V.V."/>
            <person name="Wierzbicki I.H."/>
            <person name="Pendleton A.L."/>
            <person name="Watervoot N.F."/>
            <person name="Auber R.P."/>
            <person name="Gonzalez D.J."/>
            <person name="Wisecaver J.H."/>
            <person name="Moore B.S."/>
        </authorList>
    </citation>
    <scope>NUCLEOTIDE SEQUENCE [LARGE SCALE GENOMIC DNA]</scope>
    <source>
        <strain evidence="2 3">12B1</strain>
    </source>
</reference>
<organism evidence="2 3">
    <name type="scientific">Prymnesium parvum</name>
    <name type="common">Toxic golden alga</name>
    <dbReference type="NCBI Taxonomy" id="97485"/>
    <lineage>
        <taxon>Eukaryota</taxon>
        <taxon>Haptista</taxon>
        <taxon>Haptophyta</taxon>
        <taxon>Prymnesiophyceae</taxon>
        <taxon>Prymnesiales</taxon>
        <taxon>Prymnesiaceae</taxon>
        <taxon>Prymnesium</taxon>
    </lineage>
</organism>
<dbReference type="AlphaFoldDB" id="A0AB34IZF6"/>
<keyword evidence="3" id="KW-1185">Reference proteome</keyword>
<evidence type="ECO:0000256" key="1">
    <source>
        <dbReference type="SAM" id="MobiDB-lite"/>
    </source>
</evidence>
<proteinExistence type="predicted"/>
<protein>
    <submittedName>
        <fullName evidence="2">Uncharacterized protein</fullName>
    </submittedName>
</protein>
<dbReference type="EMBL" id="JBGBPQ010000016">
    <property type="protein sequence ID" value="KAL1508566.1"/>
    <property type="molecule type" value="Genomic_DNA"/>
</dbReference>
<name>A0AB34IZF6_PRYPA</name>
<evidence type="ECO:0000313" key="3">
    <source>
        <dbReference type="Proteomes" id="UP001515480"/>
    </source>
</evidence>
<evidence type="ECO:0000313" key="2">
    <source>
        <dbReference type="EMBL" id="KAL1508566.1"/>
    </source>
</evidence>
<sequence length="161" mass="16891">MDAVSAVTQDDARKPAQVGTSSDDVDVEAPATIGVPASPAEPENGEDCDNEVAAKLKAAAETVATANHIKKLAIHSPPPAKGTHLVLYLNDKTFVGEAGQALEIEVQAALDAKIPIAMIHENDIEKGGCPFDRHLAATPAGLRRNGLYNKIASECYLLTLL</sequence>
<gene>
    <name evidence="2" type="ORF">AB1Y20_004665</name>
</gene>